<keyword evidence="3" id="KW-1185">Reference proteome</keyword>
<name>A0A9W7L677_9STRA</name>
<accession>A0A9W7L677</accession>
<reference evidence="2" key="1">
    <citation type="submission" date="2022-07" db="EMBL/GenBank/DDBJ databases">
        <title>Genome analysis of Parmales, a sister group of diatoms, reveals the evolutionary specialization of diatoms from phago-mixotrophs to photoautotrophs.</title>
        <authorList>
            <person name="Ban H."/>
            <person name="Sato S."/>
            <person name="Yoshikawa S."/>
            <person name="Kazumasa Y."/>
            <person name="Nakamura Y."/>
            <person name="Ichinomiya M."/>
            <person name="Saitoh K."/>
            <person name="Sato N."/>
            <person name="Blanc-Mathieu R."/>
            <person name="Endo H."/>
            <person name="Kuwata A."/>
            <person name="Ogata H."/>
        </authorList>
    </citation>
    <scope>NUCLEOTIDE SEQUENCE</scope>
</reference>
<comment type="caution">
    <text evidence="2">The sequence shown here is derived from an EMBL/GenBank/DDBJ whole genome shotgun (WGS) entry which is preliminary data.</text>
</comment>
<sequence>MTLVGVMKLHYPKALEEINKVLAQQQGWTNGKRVSCTVSGVRVFFKGFDKLPKVTQIQIIQGIEAERNCEEREPAKVNSFEKDAEAQELEVGKIKDQLKDAYRKEYDELVERHDSSNFLNGGPELFEMKVLNDDRRYERREVTNLITYKPLGQKGFKYSSAHWHFWSARWSRACLLLEVATHFLISQSRGVLPDATYLSYLVGPSEMYKAEHLLAYTSKLAFEGESLLRNLQDNAKLIEFGGKKFNTPEQLANGEVYVLLRNGSELWRTKCVAWANTTGDITFGFTKTRIEGCVVRVTDVEKVIDIKESVFVLREGKAVAGDIFLSTDGRSYTVKLNTVDEDGKVIAESPMMCSVGRLVLFAVNPRRIPLCTVEHLQEIWKNGITSVVNMWKSVNSGMLKSLRRRLRNES</sequence>
<proteinExistence type="predicted"/>
<organism evidence="2 3">
    <name type="scientific">Triparma retinervis</name>
    <dbReference type="NCBI Taxonomy" id="2557542"/>
    <lineage>
        <taxon>Eukaryota</taxon>
        <taxon>Sar</taxon>
        <taxon>Stramenopiles</taxon>
        <taxon>Ochrophyta</taxon>
        <taxon>Bolidophyceae</taxon>
        <taxon>Parmales</taxon>
        <taxon>Triparmaceae</taxon>
        <taxon>Triparma</taxon>
    </lineage>
</organism>
<protein>
    <submittedName>
        <fullName evidence="2">Uncharacterized protein</fullName>
    </submittedName>
</protein>
<keyword evidence="1" id="KW-0175">Coiled coil</keyword>
<evidence type="ECO:0000313" key="2">
    <source>
        <dbReference type="EMBL" id="GMI33013.1"/>
    </source>
</evidence>
<dbReference type="EMBL" id="BRXZ01007726">
    <property type="protein sequence ID" value="GMI33013.1"/>
    <property type="molecule type" value="Genomic_DNA"/>
</dbReference>
<feature type="coiled-coil region" evidence="1">
    <location>
        <begin position="77"/>
        <end position="104"/>
    </location>
</feature>
<dbReference type="AlphaFoldDB" id="A0A9W7L677"/>
<dbReference type="Proteomes" id="UP001165082">
    <property type="component" value="Unassembled WGS sequence"/>
</dbReference>
<evidence type="ECO:0000256" key="1">
    <source>
        <dbReference type="SAM" id="Coils"/>
    </source>
</evidence>
<gene>
    <name evidence="2" type="ORF">TrRE_jg7018</name>
</gene>
<evidence type="ECO:0000313" key="3">
    <source>
        <dbReference type="Proteomes" id="UP001165082"/>
    </source>
</evidence>